<evidence type="ECO:0000313" key="1">
    <source>
        <dbReference type="EMBL" id="TVO39895.1"/>
    </source>
</evidence>
<reference evidence="1 2" key="1">
    <citation type="submission" date="2019-07" db="EMBL/GenBank/DDBJ databases">
        <title>The draft genome sequence of Vibrio algivorus M1486.</title>
        <authorList>
            <person name="Meng X."/>
        </authorList>
    </citation>
    <scope>NUCLEOTIDE SEQUENCE [LARGE SCALE GENOMIC DNA]</scope>
    <source>
        <strain evidence="1 2">M1486</strain>
    </source>
</reference>
<dbReference type="Proteomes" id="UP000319828">
    <property type="component" value="Unassembled WGS sequence"/>
</dbReference>
<accession>A0A557PGW5</accession>
<dbReference type="AlphaFoldDB" id="A0A557PGW5"/>
<gene>
    <name evidence="1" type="ORF">FOF44_00040</name>
</gene>
<dbReference type="OrthoDB" id="9152473at2"/>
<sequence>MVEKPLMPVFEPARIRPSTLQHHLDNQWVRDKGCTHWISGDRGDFFKKYEVKHRPDGLITLPSGHRVAIETERTLKRNKQRYQSIMTSHLLGRQKKVWHRVFYVVPTAKQKSALQVMFNDIKFVMVNGKPVNLEEKHYNIFKFFTYDELAELAEITI</sequence>
<organism evidence="1 2">
    <name type="scientific">Vibrio algivorus</name>
    <dbReference type="NCBI Taxonomy" id="1667024"/>
    <lineage>
        <taxon>Bacteria</taxon>
        <taxon>Pseudomonadati</taxon>
        <taxon>Pseudomonadota</taxon>
        <taxon>Gammaproteobacteria</taxon>
        <taxon>Vibrionales</taxon>
        <taxon>Vibrionaceae</taxon>
        <taxon>Vibrio</taxon>
    </lineage>
</organism>
<proteinExistence type="predicted"/>
<protein>
    <submittedName>
        <fullName evidence="1">Uncharacterized protein</fullName>
    </submittedName>
</protein>
<dbReference type="EMBL" id="VMKJ01000001">
    <property type="protein sequence ID" value="TVO39895.1"/>
    <property type="molecule type" value="Genomic_DNA"/>
</dbReference>
<evidence type="ECO:0000313" key="2">
    <source>
        <dbReference type="Proteomes" id="UP000319828"/>
    </source>
</evidence>
<dbReference type="RefSeq" id="WP_144229597.1">
    <property type="nucleotide sequence ID" value="NZ_CANNCB010000028.1"/>
</dbReference>
<name>A0A557PGW5_9VIBR</name>
<comment type="caution">
    <text evidence="1">The sequence shown here is derived from an EMBL/GenBank/DDBJ whole genome shotgun (WGS) entry which is preliminary data.</text>
</comment>